<comment type="caution">
    <text evidence="3">The sequence shown here is derived from an EMBL/GenBank/DDBJ whole genome shotgun (WGS) entry which is preliminary data.</text>
</comment>
<evidence type="ECO:0008006" key="5">
    <source>
        <dbReference type="Google" id="ProtNLM"/>
    </source>
</evidence>
<reference evidence="3" key="1">
    <citation type="submission" date="2022-01" db="EMBL/GenBank/DDBJ databases">
        <title>Novel bile acid biosynthetic pathways are enriched in the microbiome of centenarians.</title>
        <authorList>
            <person name="Sato Y."/>
            <person name="Atarashi K."/>
            <person name="Plichta R.D."/>
            <person name="Arai Y."/>
            <person name="Sasajima S."/>
            <person name="Kearney M.S."/>
            <person name="Suda W."/>
            <person name="Takeshita K."/>
            <person name="Sasaki T."/>
            <person name="Okamoto S."/>
            <person name="Skelly N.A."/>
            <person name="Okamura Y."/>
            <person name="Vlamakis H."/>
            <person name="Li Y."/>
            <person name="Tanoue T."/>
            <person name="Takei H."/>
            <person name="Nittono H."/>
            <person name="Narushima S."/>
            <person name="Irie J."/>
            <person name="Itoh H."/>
            <person name="Moriya K."/>
            <person name="Sugiura Y."/>
            <person name="Suematsu M."/>
            <person name="Moritoki N."/>
            <person name="Shibata S."/>
            <person name="Littman R.D."/>
            <person name="Fischbach A.M."/>
            <person name="Uwamino Y."/>
            <person name="Inoue T."/>
            <person name="Honda A."/>
            <person name="Hattori M."/>
            <person name="Murai T."/>
            <person name="Xavier J.R."/>
            <person name="Hirose N."/>
            <person name="Honda K."/>
        </authorList>
    </citation>
    <scope>NUCLEOTIDE SEQUENCE</scope>
    <source>
        <strain evidence="3">CE91-St55</strain>
    </source>
</reference>
<dbReference type="AlphaFoldDB" id="A0AA37JDZ5"/>
<keyword evidence="1" id="KW-0175">Coiled coil</keyword>
<feature type="transmembrane region" description="Helical" evidence="2">
    <location>
        <begin position="371"/>
        <end position="389"/>
    </location>
</feature>
<feature type="coiled-coil region" evidence="1">
    <location>
        <begin position="57"/>
        <end position="126"/>
    </location>
</feature>
<protein>
    <recommendedName>
        <fullName evidence="5">Phage tail tape measure protein</fullName>
    </recommendedName>
</protein>
<evidence type="ECO:0000313" key="4">
    <source>
        <dbReference type="Proteomes" id="UP001055091"/>
    </source>
</evidence>
<proteinExistence type="predicted"/>
<dbReference type="EMBL" id="BQNJ01000001">
    <property type="protein sequence ID" value="GKG99111.1"/>
    <property type="molecule type" value="Genomic_DNA"/>
</dbReference>
<feature type="transmembrane region" description="Helical" evidence="2">
    <location>
        <begin position="396"/>
        <end position="415"/>
    </location>
</feature>
<evidence type="ECO:0000256" key="2">
    <source>
        <dbReference type="SAM" id="Phobius"/>
    </source>
</evidence>
<keyword evidence="2" id="KW-0812">Transmembrane</keyword>
<keyword evidence="2" id="KW-0472">Membrane</keyword>
<name>A0AA37JDZ5_9FIRM</name>
<evidence type="ECO:0000313" key="3">
    <source>
        <dbReference type="EMBL" id="GKG99111.1"/>
    </source>
</evidence>
<gene>
    <name evidence="3" type="ORF">CE91St55_10930</name>
</gene>
<dbReference type="Proteomes" id="UP001055091">
    <property type="component" value="Unassembled WGS sequence"/>
</dbReference>
<accession>A0AA37JDZ5</accession>
<evidence type="ECO:0000256" key="1">
    <source>
        <dbReference type="SAM" id="Coils"/>
    </source>
</evidence>
<feature type="transmembrane region" description="Helical" evidence="2">
    <location>
        <begin position="427"/>
        <end position="448"/>
    </location>
</feature>
<organism evidence="3 4">
    <name type="scientific">Hungatella hathewayi</name>
    <dbReference type="NCBI Taxonomy" id="154046"/>
    <lineage>
        <taxon>Bacteria</taxon>
        <taxon>Bacillati</taxon>
        <taxon>Bacillota</taxon>
        <taxon>Clostridia</taxon>
        <taxon>Lachnospirales</taxon>
        <taxon>Lachnospiraceae</taxon>
        <taxon>Hungatella</taxon>
    </lineage>
</organism>
<keyword evidence="2" id="KW-1133">Transmembrane helix</keyword>
<sequence>MAGTYKKTIVLGLDYSQFTGGTAEVSRHMGLLNSEFKRAYEEAKVYGTETDQLRIKHDYLSQKIELQKRKVEEAQKAHDKAILTEKEGSKAVVALSKSLADQETALYKLEGQLKEADKKCEDLKDTNETFGDSIRNVADAIGLQANPMLESLASHFDDTKKEVGEAIVIVGALVTAYGDLAIELSKTADNLLTMSSTTGLSTDTLQELQYASEFVDVSVETVNGSMTKMIRTMGQARDGNKDLQKEYARLGVRYKEHDGELRDSEAVFYDVIDALGKIQNETERDAKAMEIFGRSARDLNPLIEAGSRRLRELAEEAHKMGYVLSNETLQEAGALDDAMQRMNRKMETLKLHLGEFLVPLLTDFVDLLSSIPTPVLIGIAVFGTLVLVIGSVSKAVMAYTVASNAAAIANTMMGATGGAATAGMLPLLLILLAIAAAIALIVGGASAVGDAMREVKTSTEDLVNTSKSTVNGTKYYASGTEYTTGEEAWVGEHGPELVRLPQGSRVVPNNAVKSGSGTVNVFYCTIDAREVDDFNKVVKLAQQESQAYRTGRRTI</sequence>